<organism evidence="1">
    <name type="scientific">marine sediment metagenome</name>
    <dbReference type="NCBI Taxonomy" id="412755"/>
    <lineage>
        <taxon>unclassified sequences</taxon>
        <taxon>metagenomes</taxon>
        <taxon>ecological metagenomes</taxon>
    </lineage>
</organism>
<feature type="non-terminal residue" evidence="1">
    <location>
        <position position="1"/>
    </location>
</feature>
<name>A0A0F9KMH2_9ZZZZ</name>
<protein>
    <submittedName>
        <fullName evidence="1">Uncharacterized protein</fullName>
    </submittedName>
</protein>
<dbReference type="EMBL" id="LAZR01007756">
    <property type="protein sequence ID" value="KKM83158.1"/>
    <property type="molecule type" value="Genomic_DNA"/>
</dbReference>
<dbReference type="AlphaFoldDB" id="A0A0F9KMH2"/>
<reference evidence="1" key="1">
    <citation type="journal article" date="2015" name="Nature">
        <title>Complex archaea that bridge the gap between prokaryotes and eukaryotes.</title>
        <authorList>
            <person name="Spang A."/>
            <person name="Saw J.H."/>
            <person name="Jorgensen S.L."/>
            <person name="Zaremba-Niedzwiedzka K."/>
            <person name="Martijn J."/>
            <person name="Lind A.E."/>
            <person name="van Eijk R."/>
            <person name="Schleper C."/>
            <person name="Guy L."/>
            <person name="Ettema T.J."/>
        </authorList>
    </citation>
    <scope>NUCLEOTIDE SEQUENCE</scope>
</reference>
<accession>A0A0F9KMH2</accession>
<evidence type="ECO:0000313" key="1">
    <source>
        <dbReference type="EMBL" id="KKM83158.1"/>
    </source>
</evidence>
<comment type="caution">
    <text evidence="1">The sequence shown here is derived from an EMBL/GenBank/DDBJ whole genome shotgun (WGS) entry which is preliminary data.</text>
</comment>
<sequence length="69" mass="7423">AVHKLIALPLMNNPLEGLFAAVSSGFKMSCSNTLKFTNSPSQLVPSTVKLTTCPSVVESVFQYALVKEH</sequence>
<gene>
    <name evidence="1" type="ORF">LCGC14_1312200</name>
</gene>
<proteinExistence type="predicted"/>